<keyword evidence="12" id="KW-1185">Reference proteome</keyword>
<dbReference type="InterPro" id="IPR005279">
    <property type="entry name" value="Dipep/tripep_permease"/>
</dbReference>
<evidence type="ECO:0000256" key="6">
    <source>
        <dbReference type="ARBA" id="ARBA00022989"/>
    </source>
</evidence>
<feature type="transmembrane region" description="Helical" evidence="9">
    <location>
        <begin position="447"/>
        <end position="469"/>
    </location>
</feature>
<evidence type="ECO:0000256" key="5">
    <source>
        <dbReference type="ARBA" id="ARBA00022856"/>
    </source>
</evidence>
<accession>A0A4Y4F7F4</accession>
<comment type="similarity">
    <text evidence="8">Belongs to the major facilitator superfamily. Proton-dependent oligopeptide transporter (POT/PTR) (TC 2.A.17) family.</text>
</comment>
<dbReference type="GO" id="GO:1904680">
    <property type="term" value="F:peptide transmembrane transporter activity"/>
    <property type="evidence" value="ECO:0007669"/>
    <property type="project" value="InterPro"/>
</dbReference>
<feature type="transmembrane region" description="Helical" evidence="9">
    <location>
        <begin position="239"/>
        <end position="259"/>
    </location>
</feature>
<evidence type="ECO:0000256" key="7">
    <source>
        <dbReference type="ARBA" id="ARBA00023136"/>
    </source>
</evidence>
<evidence type="ECO:0000259" key="10">
    <source>
        <dbReference type="PROSITE" id="PS50850"/>
    </source>
</evidence>
<protein>
    <submittedName>
        <fullName evidence="11">MFS transporter</fullName>
    </submittedName>
</protein>
<dbReference type="GO" id="GO:0005886">
    <property type="term" value="C:plasma membrane"/>
    <property type="evidence" value="ECO:0007669"/>
    <property type="project" value="UniProtKB-SubCell"/>
</dbReference>
<feature type="transmembrane region" description="Helical" evidence="9">
    <location>
        <begin position="37"/>
        <end position="55"/>
    </location>
</feature>
<comment type="caution">
    <text evidence="11">The sequence shown here is derived from an EMBL/GenBank/DDBJ whole genome shotgun (WGS) entry which is preliminary data.</text>
</comment>
<gene>
    <name evidence="11" type="ORF">HHA01_25370</name>
</gene>
<reference evidence="11 12" key="1">
    <citation type="submission" date="2019-06" db="EMBL/GenBank/DDBJ databases">
        <title>Whole genome shotgun sequence of Halomonas halmophila NBRC 15537.</title>
        <authorList>
            <person name="Hosoyama A."/>
            <person name="Uohara A."/>
            <person name="Ohji S."/>
            <person name="Ichikawa N."/>
        </authorList>
    </citation>
    <scope>NUCLEOTIDE SEQUENCE [LARGE SCALE GENOMIC DNA]</scope>
    <source>
        <strain evidence="11 12">NBRC 15537</strain>
    </source>
</reference>
<keyword evidence="7 9" id="KW-0472">Membrane</keyword>
<keyword evidence="5" id="KW-0571">Peptide transport</keyword>
<feature type="transmembrane region" description="Helical" evidence="9">
    <location>
        <begin position="297"/>
        <end position="316"/>
    </location>
</feature>
<evidence type="ECO:0000256" key="2">
    <source>
        <dbReference type="ARBA" id="ARBA00022448"/>
    </source>
</evidence>
<keyword evidence="6 9" id="KW-1133">Transmembrane helix</keyword>
<organism evidence="11 12">
    <name type="scientific">Halomonas halmophila</name>
    <dbReference type="NCBI Taxonomy" id="252"/>
    <lineage>
        <taxon>Bacteria</taxon>
        <taxon>Pseudomonadati</taxon>
        <taxon>Pseudomonadota</taxon>
        <taxon>Gammaproteobacteria</taxon>
        <taxon>Oceanospirillales</taxon>
        <taxon>Halomonadaceae</taxon>
        <taxon>Halomonas</taxon>
    </lineage>
</organism>
<evidence type="ECO:0000256" key="8">
    <source>
        <dbReference type="RuleBase" id="RU003755"/>
    </source>
</evidence>
<dbReference type="PROSITE" id="PS01023">
    <property type="entry name" value="PTR2_2"/>
    <property type="match status" value="1"/>
</dbReference>
<feature type="transmembrane region" description="Helical" evidence="9">
    <location>
        <begin position="348"/>
        <end position="368"/>
    </location>
</feature>
<feature type="transmembrane region" description="Helical" evidence="9">
    <location>
        <begin position="187"/>
        <end position="209"/>
    </location>
</feature>
<dbReference type="GO" id="GO:0006857">
    <property type="term" value="P:oligopeptide transport"/>
    <property type="evidence" value="ECO:0007669"/>
    <property type="project" value="InterPro"/>
</dbReference>
<dbReference type="Proteomes" id="UP000319812">
    <property type="component" value="Unassembled WGS sequence"/>
</dbReference>
<dbReference type="Pfam" id="PF00854">
    <property type="entry name" value="PTR2"/>
    <property type="match status" value="2"/>
</dbReference>
<evidence type="ECO:0000256" key="9">
    <source>
        <dbReference type="SAM" id="Phobius"/>
    </source>
</evidence>
<keyword evidence="2 8" id="KW-0813">Transport</keyword>
<dbReference type="SUPFAM" id="SSF103473">
    <property type="entry name" value="MFS general substrate transporter"/>
    <property type="match status" value="2"/>
</dbReference>
<proteinExistence type="inferred from homology"/>
<dbReference type="InterPro" id="IPR000109">
    <property type="entry name" value="POT_fam"/>
</dbReference>
<keyword evidence="3" id="KW-1003">Cell membrane</keyword>
<feature type="transmembrane region" description="Helical" evidence="9">
    <location>
        <begin position="67"/>
        <end position="88"/>
    </location>
</feature>
<evidence type="ECO:0000256" key="1">
    <source>
        <dbReference type="ARBA" id="ARBA00004651"/>
    </source>
</evidence>
<evidence type="ECO:0000313" key="12">
    <source>
        <dbReference type="Proteomes" id="UP000319812"/>
    </source>
</evidence>
<evidence type="ECO:0000313" key="11">
    <source>
        <dbReference type="EMBL" id="GED23560.1"/>
    </source>
</evidence>
<dbReference type="RefSeq" id="WP_141321353.1">
    <property type="nucleotide sequence ID" value="NZ_BJOC01000039.1"/>
</dbReference>
<feature type="transmembrane region" description="Helical" evidence="9">
    <location>
        <begin position="161"/>
        <end position="181"/>
    </location>
</feature>
<dbReference type="NCBIfam" id="TIGR00924">
    <property type="entry name" value="yjdL_sub1_fam"/>
    <property type="match status" value="1"/>
</dbReference>
<dbReference type="EMBL" id="BJOC01000039">
    <property type="protein sequence ID" value="GED23560.1"/>
    <property type="molecule type" value="Genomic_DNA"/>
</dbReference>
<dbReference type="PANTHER" id="PTHR23517:SF15">
    <property type="entry name" value="PROTON-DEPENDENT OLIGOPEPTIDE FAMILY TRANSPORT PROTEIN"/>
    <property type="match status" value="1"/>
</dbReference>
<dbReference type="PROSITE" id="PS50850">
    <property type="entry name" value="MFS"/>
    <property type="match status" value="1"/>
</dbReference>
<sequence length="530" mass="57036">MHPTSSTQDSSSRHDTTFLGHPRPLGPLFFTEMWERFSYYGIRPLLVLFMAASLIDGGLGFDEKTASAIVGLYGGAIYLAALPGGWLADNWLGQRRAVWYGSVLIALGHLAIALSALFGAPAFFVGLILIVLGSGLFKTCISVMVGGLYDEGDVRRDGGFAIFYMGINIGALVAPLLSGVLLESQGWHWGFGIGGLGMLAALLIFRLWAIPAMRRADIERGRDATWDAPTQRRRHVGTWVAGCMALLAGLVVLTTSGVIHIDARALAGTMTTVLIVVALGFYAYLMLLSGLNGDERIRVTICFVLIAAAAFFWAAFEQQPTSYNLFASNYTDRGLLGWEIPTVWFQSLNPIFIVLLGPLFGWLWPALGRRHLEPGSPMKFVFGLLLAAGGFGLMVLAAQRVLDGPGLVSPLWIIASMLLLTLGELCLSPVGLSTMSGLSPRRTQGQLMGLWFTGSALGNLVAGLIGGHVNPEEVQQLPELFGRSAIALVIFAAVLLLLVPVFKRMLGHHRLIDPSAAHRANDDATYQTGA</sequence>
<dbReference type="InterPro" id="IPR020846">
    <property type="entry name" value="MFS_dom"/>
</dbReference>
<feature type="transmembrane region" description="Helical" evidence="9">
    <location>
        <begin position="124"/>
        <end position="149"/>
    </location>
</feature>
<feature type="transmembrane region" description="Helical" evidence="9">
    <location>
        <begin position="380"/>
        <end position="399"/>
    </location>
</feature>
<dbReference type="InterPro" id="IPR050171">
    <property type="entry name" value="MFS_Transporters"/>
</dbReference>
<comment type="subcellular location">
    <subcellularLocation>
        <location evidence="1">Cell membrane</location>
        <topology evidence="1">Multi-pass membrane protein</topology>
    </subcellularLocation>
    <subcellularLocation>
        <location evidence="8">Membrane</location>
        <topology evidence="8">Multi-pass membrane protein</topology>
    </subcellularLocation>
</comment>
<feature type="transmembrane region" description="Helical" evidence="9">
    <location>
        <begin position="411"/>
        <end position="435"/>
    </location>
</feature>
<feature type="domain" description="Major facilitator superfamily (MFS) profile" evidence="10">
    <location>
        <begin position="27"/>
        <end position="510"/>
    </location>
</feature>
<dbReference type="PANTHER" id="PTHR23517">
    <property type="entry name" value="RESISTANCE PROTEIN MDTM, PUTATIVE-RELATED-RELATED"/>
    <property type="match status" value="1"/>
</dbReference>
<dbReference type="CDD" id="cd17346">
    <property type="entry name" value="MFS_DtpA_like"/>
    <property type="match status" value="1"/>
</dbReference>
<name>A0A4Y4F7F4_9GAMM</name>
<evidence type="ECO:0000256" key="3">
    <source>
        <dbReference type="ARBA" id="ARBA00022475"/>
    </source>
</evidence>
<feature type="transmembrane region" description="Helical" evidence="9">
    <location>
        <begin position="481"/>
        <end position="502"/>
    </location>
</feature>
<dbReference type="PROSITE" id="PS01022">
    <property type="entry name" value="PTR2_1"/>
    <property type="match status" value="1"/>
</dbReference>
<keyword evidence="5" id="KW-0653">Protein transport</keyword>
<keyword evidence="4 8" id="KW-0812">Transmembrane</keyword>
<feature type="transmembrane region" description="Helical" evidence="9">
    <location>
        <begin position="97"/>
        <end position="118"/>
    </location>
</feature>
<dbReference type="InterPro" id="IPR018456">
    <property type="entry name" value="PTR2_symporter_CS"/>
</dbReference>
<dbReference type="OrthoDB" id="9772725at2"/>
<evidence type="ECO:0000256" key="4">
    <source>
        <dbReference type="ARBA" id="ARBA00022692"/>
    </source>
</evidence>
<dbReference type="AlphaFoldDB" id="A0A4Y4F7F4"/>
<dbReference type="Gene3D" id="1.20.1250.20">
    <property type="entry name" value="MFS general substrate transporter like domains"/>
    <property type="match status" value="1"/>
</dbReference>
<feature type="transmembrane region" description="Helical" evidence="9">
    <location>
        <begin position="265"/>
        <end position="285"/>
    </location>
</feature>
<dbReference type="InterPro" id="IPR036259">
    <property type="entry name" value="MFS_trans_sf"/>
</dbReference>